<evidence type="ECO:0000313" key="1">
    <source>
        <dbReference type="EMBL" id="MCF7560649.1"/>
    </source>
</evidence>
<dbReference type="EMBL" id="JAKKDV010000003">
    <property type="protein sequence ID" value="MCF7560649.1"/>
    <property type="molecule type" value="Genomic_DNA"/>
</dbReference>
<gene>
    <name evidence="1" type="ORF">L3X39_08360</name>
</gene>
<evidence type="ECO:0000313" key="2">
    <source>
        <dbReference type="Proteomes" id="UP001200022"/>
    </source>
</evidence>
<dbReference type="RefSeq" id="WP_237231331.1">
    <property type="nucleotide sequence ID" value="NZ_JAKKDV010000003.1"/>
</dbReference>
<comment type="caution">
    <text evidence="1">The sequence shown here is derived from an EMBL/GenBank/DDBJ whole genome shotgun (WGS) entry which is preliminary data.</text>
</comment>
<dbReference type="Proteomes" id="UP001200022">
    <property type="component" value="Unassembled WGS sequence"/>
</dbReference>
<name>A0ABS9IJ81_9FLAO</name>
<keyword evidence="2" id="KW-1185">Reference proteome</keyword>
<organism evidence="1 2">
    <name type="scientific">Flaviramulus multivorans</name>
    <dbReference type="NCBI Taxonomy" id="1304750"/>
    <lineage>
        <taxon>Bacteria</taxon>
        <taxon>Pseudomonadati</taxon>
        <taxon>Bacteroidota</taxon>
        <taxon>Flavobacteriia</taxon>
        <taxon>Flavobacteriales</taxon>
        <taxon>Flavobacteriaceae</taxon>
        <taxon>Flaviramulus</taxon>
    </lineage>
</organism>
<accession>A0ABS9IJ81</accession>
<protein>
    <submittedName>
        <fullName evidence="1">Uncharacterized protein</fullName>
    </submittedName>
</protein>
<proteinExistence type="predicted"/>
<reference evidence="1 2" key="1">
    <citation type="submission" date="2022-01" db="EMBL/GenBank/DDBJ databases">
        <title>Draft genome sequence of Sabulilitoribacter multivorans KCTC 32326.</title>
        <authorList>
            <person name="Oh J.-S."/>
        </authorList>
    </citation>
    <scope>NUCLEOTIDE SEQUENCE [LARGE SCALE GENOMIC DNA]</scope>
    <source>
        <strain evidence="1 2">M-M16</strain>
    </source>
</reference>
<sequence>MQNPFKKISLPPQEVPKTLKSKVMADVARIKLFMEITELFSSNYSSAAKAFFEKKKKK</sequence>